<reference evidence="13" key="1">
    <citation type="submission" date="2023-07" db="EMBL/GenBank/DDBJ databases">
        <title>Genomic Encyclopedia of Type Strains, Phase IV (KMG-IV): sequencing the most valuable type-strain genomes for metagenomic binning, comparative biology and taxonomic classification.</title>
        <authorList>
            <person name="Goeker M."/>
        </authorList>
    </citation>
    <scope>NUCLEOTIDE SEQUENCE [LARGE SCALE GENOMIC DNA]</scope>
    <source>
        <strain evidence="13">DSM 21204</strain>
    </source>
</reference>
<evidence type="ECO:0000256" key="10">
    <source>
        <dbReference type="ARBA" id="ARBA00023201"/>
    </source>
</evidence>
<dbReference type="RefSeq" id="WP_256547191.1">
    <property type="nucleotide sequence ID" value="NZ_CP101809.1"/>
</dbReference>
<dbReference type="PANTHER" id="PTHR42985">
    <property type="entry name" value="SODIUM-COUPLED MONOCARBOXYLATE TRANSPORTER"/>
    <property type="match status" value="1"/>
</dbReference>
<dbReference type="Proteomes" id="UP001240643">
    <property type="component" value="Unassembled WGS sequence"/>
</dbReference>
<dbReference type="PROSITE" id="PS50283">
    <property type="entry name" value="NA_SOLUT_SYMP_3"/>
    <property type="match status" value="1"/>
</dbReference>
<feature type="transmembrane region" description="Helical" evidence="12">
    <location>
        <begin position="118"/>
        <end position="150"/>
    </location>
</feature>
<keyword evidence="6 12" id="KW-1133">Transmembrane helix</keyword>
<feature type="transmembrane region" description="Helical" evidence="12">
    <location>
        <begin position="187"/>
        <end position="206"/>
    </location>
</feature>
<keyword evidence="9 12" id="KW-0472">Membrane</keyword>
<evidence type="ECO:0000256" key="8">
    <source>
        <dbReference type="ARBA" id="ARBA00023065"/>
    </source>
</evidence>
<evidence type="ECO:0000256" key="7">
    <source>
        <dbReference type="ARBA" id="ARBA00023053"/>
    </source>
</evidence>
<dbReference type="InterPro" id="IPR038377">
    <property type="entry name" value="Na/Glc_symporter_sf"/>
</dbReference>
<evidence type="ECO:0000313" key="13">
    <source>
        <dbReference type="EMBL" id="MDQ0514120.1"/>
    </source>
</evidence>
<evidence type="ECO:0000256" key="4">
    <source>
        <dbReference type="ARBA" id="ARBA00022475"/>
    </source>
</evidence>
<dbReference type="PANTHER" id="PTHR42985:SF40">
    <property type="entry name" value="LD47995P-RELATED"/>
    <property type="match status" value="1"/>
</dbReference>
<evidence type="ECO:0000256" key="11">
    <source>
        <dbReference type="RuleBase" id="RU362091"/>
    </source>
</evidence>
<comment type="caution">
    <text evidence="13">The sequence shown here is derived from an EMBL/GenBank/DDBJ whole genome shotgun (WGS) entry which is preliminary data.</text>
</comment>
<accession>A0ABU0LZI7</accession>
<feature type="transmembrane region" description="Helical" evidence="12">
    <location>
        <begin position="268"/>
        <end position="294"/>
    </location>
</feature>
<evidence type="ECO:0000256" key="2">
    <source>
        <dbReference type="ARBA" id="ARBA00006434"/>
    </source>
</evidence>
<keyword evidence="7" id="KW-0915">Sodium</keyword>
<name>A0ABU0LZI7_9BACT</name>
<feature type="transmembrane region" description="Helical" evidence="12">
    <location>
        <begin position="6"/>
        <end position="26"/>
    </location>
</feature>
<sequence length="559" mass="61612">MSPLDIVILVIYLIGVSGLGGFFWFIQRRRKQNSTNNFFTGGSKNPIWVVGLSIWATILSSLFFVNITGQVATGAWMWVGPNIALIGITPFVAMWVIPFYRRLKASTAYAYLQERFNYALRAINSASFIIFQIFRVAIVLFVPIIALTAVVDVSPYIMIVVVGIIVALLTAFGGFKAVIWADAIQGIVLLVGIGAVLIGALVKTNYGSDTLVYQSILTKESWKLSLAQGGISFLFLFNIINSMYAFMGSQDVTQRYKGTRNIAQIRKTLYISSFLGVITVLLFFGAGSALYTYYSTVPGADVNDLFKSIGVSQNTFMINFVKNALPIGFVGLILAAIFASSQSTISSGLSALANSIIVDFIQPITKHSKSDRYYLWFSRILVLVFGGAAILFGVVLIYVKQTDLLNYFTGFVGLLNAPTVAVFLLGIFSRRANSVGVLIGIIIGFIIGIPLWLLTQGFIPESARIQFHGVWLTLTTFFTTLILGYVFSLIANRFGHQPTPEKLVNHTMQFRTKEFKQLTRLESSLGKIATLVKKGQLSQEYLDLAEEKIEQLGTIVSNQ</sequence>
<dbReference type="EMBL" id="JAUSWO010000001">
    <property type="protein sequence ID" value="MDQ0514120.1"/>
    <property type="molecule type" value="Genomic_DNA"/>
</dbReference>
<evidence type="ECO:0000256" key="5">
    <source>
        <dbReference type="ARBA" id="ARBA00022692"/>
    </source>
</evidence>
<comment type="similarity">
    <text evidence="2 11">Belongs to the sodium:solute symporter (SSF) (TC 2.A.21) family.</text>
</comment>
<feature type="transmembrane region" description="Helical" evidence="12">
    <location>
        <begin position="327"/>
        <end position="352"/>
    </location>
</feature>
<keyword evidence="3" id="KW-0813">Transport</keyword>
<proteinExistence type="inferred from homology"/>
<gene>
    <name evidence="13" type="ORF">J2Z62_000558</name>
</gene>
<feature type="transmembrane region" description="Helical" evidence="12">
    <location>
        <begin position="75"/>
        <end position="97"/>
    </location>
</feature>
<evidence type="ECO:0000256" key="3">
    <source>
        <dbReference type="ARBA" id="ARBA00022448"/>
    </source>
</evidence>
<feature type="transmembrane region" description="Helical" evidence="12">
    <location>
        <begin position="435"/>
        <end position="453"/>
    </location>
</feature>
<feature type="transmembrane region" description="Helical" evidence="12">
    <location>
        <begin position="373"/>
        <end position="399"/>
    </location>
</feature>
<dbReference type="Pfam" id="PF00474">
    <property type="entry name" value="SSF"/>
    <property type="match status" value="1"/>
</dbReference>
<evidence type="ECO:0000313" key="14">
    <source>
        <dbReference type="Proteomes" id="UP001240643"/>
    </source>
</evidence>
<keyword evidence="10" id="KW-0739">Sodium transport</keyword>
<feature type="transmembrane region" description="Helical" evidence="12">
    <location>
        <begin position="405"/>
        <end position="428"/>
    </location>
</feature>
<evidence type="ECO:0000256" key="1">
    <source>
        <dbReference type="ARBA" id="ARBA00004651"/>
    </source>
</evidence>
<keyword evidence="5 12" id="KW-0812">Transmembrane</keyword>
<dbReference type="InterPro" id="IPR001734">
    <property type="entry name" value="Na/solute_symporter"/>
</dbReference>
<dbReference type="InterPro" id="IPR051163">
    <property type="entry name" value="Sodium:Solute_Symporter_SSF"/>
</dbReference>
<keyword evidence="4" id="KW-1003">Cell membrane</keyword>
<organism evidence="13 14">
    <name type="scientific">Mycoplasmoides fastidiosum</name>
    <dbReference type="NCBI Taxonomy" id="92758"/>
    <lineage>
        <taxon>Bacteria</taxon>
        <taxon>Bacillati</taxon>
        <taxon>Mycoplasmatota</taxon>
        <taxon>Mycoplasmoidales</taxon>
        <taxon>Mycoplasmoidaceae</taxon>
        <taxon>Mycoplasmoides</taxon>
    </lineage>
</organism>
<evidence type="ECO:0000256" key="9">
    <source>
        <dbReference type="ARBA" id="ARBA00023136"/>
    </source>
</evidence>
<protein>
    <submittedName>
        <fullName evidence="13">SSS family solute:Na+ symporter</fullName>
    </submittedName>
</protein>
<evidence type="ECO:0000256" key="12">
    <source>
        <dbReference type="SAM" id="Phobius"/>
    </source>
</evidence>
<evidence type="ECO:0000256" key="6">
    <source>
        <dbReference type="ARBA" id="ARBA00022989"/>
    </source>
</evidence>
<feature type="transmembrane region" description="Helical" evidence="12">
    <location>
        <begin position="226"/>
        <end position="247"/>
    </location>
</feature>
<comment type="subcellular location">
    <subcellularLocation>
        <location evidence="1">Cell membrane</location>
        <topology evidence="1">Multi-pass membrane protein</topology>
    </subcellularLocation>
</comment>
<feature type="transmembrane region" description="Helical" evidence="12">
    <location>
        <begin position="465"/>
        <end position="487"/>
    </location>
</feature>
<feature type="transmembrane region" description="Helical" evidence="12">
    <location>
        <begin position="156"/>
        <end position="175"/>
    </location>
</feature>
<dbReference type="Gene3D" id="1.20.1730.10">
    <property type="entry name" value="Sodium/glucose cotransporter"/>
    <property type="match status" value="1"/>
</dbReference>
<feature type="transmembrane region" description="Helical" evidence="12">
    <location>
        <begin position="47"/>
        <end position="69"/>
    </location>
</feature>
<keyword evidence="8" id="KW-0406">Ion transport</keyword>
<keyword evidence="14" id="KW-1185">Reference proteome</keyword>